<dbReference type="GO" id="GO:0005886">
    <property type="term" value="C:plasma membrane"/>
    <property type="evidence" value="ECO:0007669"/>
    <property type="project" value="TreeGrafter"/>
</dbReference>
<feature type="domain" description="Phytocyanin" evidence="3">
    <location>
        <begin position="27"/>
        <end position="129"/>
    </location>
</feature>
<evidence type="ECO:0000256" key="1">
    <source>
        <dbReference type="ARBA" id="ARBA00023157"/>
    </source>
</evidence>
<dbReference type="Pfam" id="PF02298">
    <property type="entry name" value="Cu_bind_like"/>
    <property type="match status" value="1"/>
</dbReference>
<dbReference type="EMBL" id="KI517426">
    <property type="protein sequence ID" value="ESQ46658.1"/>
    <property type="molecule type" value="Genomic_DNA"/>
</dbReference>
<dbReference type="PROSITE" id="PS51485">
    <property type="entry name" value="PHYTOCYANIN"/>
    <property type="match status" value="1"/>
</dbReference>
<evidence type="ECO:0000313" key="5">
    <source>
        <dbReference type="Proteomes" id="UP000030689"/>
    </source>
</evidence>
<dbReference type="InterPro" id="IPR039391">
    <property type="entry name" value="Phytocyanin-like"/>
</dbReference>
<evidence type="ECO:0000259" key="3">
    <source>
        <dbReference type="PROSITE" id="PS51485"/>
    </source>
</evidence>
<dbReference type="FunFam" id="2.60.40.420:FF:000034">
    <property type="entry name" value="Cupredoxin superfamily protein"/>
    <property type="match status" value="1"/>
</dbReference>
<name>V4M347_EUTSA</name>
<evidence type="ECO:0000313" key="4">
    <source>
        <dbReference type="EMBL" id="ESQ46658.1"/>
    </source>
</evidence>
<sequence>MSEVLVVHDQSRLIPPPPQSQVLSSGKIYKVGDSKGWRVYDSDYYYNWSEEKEFHVGDNLLFKYGQELNDVLEISGDLEFLYCNMTSPVALHKTGYDLVRLTKPGVHYFISSKPGHCEAGLKLQVVLSPMDRSGYAR</sequence>
<evidence type="ECO:0000256" key="2">
    <source>
        <dbReference type="ARBA" id="ARBA00023180"/>
    </source>
</evidence>
<dbReference type="InterPro" id="IPR041845">
    <property type="entry name" value="Mavicyanin"/>
</dbReference>
<organism evidence="4 5">
    <name type="scientific">Eutrema salsugineum</name>
    <name type="common">Saltwater cress</name>
    <name type="synonym">Sisymbrium salsugineum</name>
    <dbReference type="NCBI Taxonomy" id="72664"/>
    <lineage>
        <taxon>Eukaryota</taxon>
        <taxon>Viridiplantae</taxon>
        <taxon>Streptophyta</taxon>
        <taxon>Embryophyta</taxon>
        <taxon>Tracheophyta</taxon>
        <taxon>Spermatophyta</taxon>
        <taxon>Magnoliopsida</taxon>
        <taxon>eudicotyledons</taxon>
        <taxon>Gunneridae</taxon>
        <taxon>Pentapetalae</taxon>
        <taxon>rosids</taxon>
        <taxon>malvids</taxon>
        <taxon>Brassicales</taxon>
        <taxon>Brassicaceae</taxon>
        <taxon>Eutremeae</taxon>
        <taxon>Eutrema</taxon>
    </lineage>
</organism>
<dbReference type="Gramene" id="ESQ46658">
    <property type="protein sequence ID" value="ESQ46658"/>
    <property type="gene ID" value="EUTSA_v10000654mg"/>
</dbReference>
<keyword evidence="5" id="KW-1185">Reference proteome</keyword>
<reference evidence="4 5" key="1">
    <citation type="journal article" date="2013" name="Front. Plant Sci.">
        <title>The Reference Genome of the Halophytic Plant Eutrema salsugineum.</title>
        <authorList>
            <person name="Yang R."/>
            <person name="Jarvis D.E."/>
            <person name="Chen H."/>
            <person name="Beilstein M.A."/>
            <person name="Grimwood J."/>
            <person name="Jenkins J."/>
            <person name="Shu S."/>
            <person name="Prochnik S."/>
            <person name="Xin M."/>
            <person name="Ma C."/>
            <person name="Schmutz J."/>
            <person name="Wing R.A."/>
            <person name="Mitchell-Olds T."/>
            <person name="Schumaker K.S."/>
            <person name="Wang X."/>
        </authorList>
    </citation>
    <scope>NUCLEOTIDE SEQUENCE [LARGE SCALE GENOMIC DNA]</scope>
</reference>
<dbReference type="SUPFAM" id="SSF49503">
    <property type="entry name" value="Cupredoxins"/>
    <property type="match status" value="1"/>
</dbReference>
<dbReference type="PANTHER" id="PTHR33021">
    <property type="entry name" value="BLUE COPPER PROTEIN"/>
    <property type="match status" value="1"/>
</dbReference>
<dbReference type="PANTHER" id="PTHR33021:SF235">
    <property type="entry name" value="COPPER ION BINDING _ ELECTRON CARRIER PROTEIN-RELATED"/>
    <property type="match status" value="1"/>
</dbReference>
<dbReference type="KEGG" id="eus:EUTSA_v10000654mg"/>
<keyword evidence="2" id="KW-0325">Glycoprotein</keyword>
<dbReference type="InterPro" id="IPR003245">
    <property type="entry name" value="Phytocyanin_dom"/>
</dbReference>
<gene>
    <name evidence="4" type="ORF">EUTSA_v10000654mg</name>
</gene>
<dbReference type="Proteomes" id="UP000030689">
    <property type="component" value="Unassembled WGS sequence"/>
</dbReference>
<accession>V4M347</accession>
<dbReference type="Gene3D" id="2.60.40.420">
    <property type="entry name" value="Cupredoxins - blue copper proteins"/>
    <property type="match status" value="1"/>
</dbReference>
<proteinExistence type="predicted"/>
<protein>
    <recommendedName>
        <fullName evidence="3">Phytocyanin domain-containing protein</fullName>
    </recommendedName>
</protein>
<dbReference type="InterPro" id="IPR008972">
    <property type="entry name" value="Cupredoxin"/>
</dbReference>
<dbReference type="AlphaFoldDB" id="V4M347"/>
<keyword evidence="1" id="KW-1015">Disulfide bond</keyword>
<dbReference type="STRING" id="72664.V4M347"/>
<dbReference type="OMA" id="NTIFRFD"/>
<dbReference type="CDD" id="cd11014">
    <property type="entry name" value="Mavicyanin"/>
    <property type="match status" value="1"/>
</dbReference>
<dbReference type="GO" id="GO:0009055">
    <property type="term" value="F:electron transfer activity"/>
    <property type="evidence" value="ECO:0007669"/>
    <property type="project" value="InterPro"/>
</dbReference>